<dbReference type="EMBL" id="BARU01043865">
    <property type="protein sequence ID" value="GAH85932.1"/>
    <property type="molecule type" value="Genomic_DNA"/>
</dbReference>
<organism evidence="1">
    <name type="scientific">marine sediment metagenome</name>
    <dbReference type="NCBI Taxonomy" id="412755"/>
    <lineage>
        <taxon>unclassified sequences</taxon>
        <taxon>metagenomes</taxon>
        <taxon>ecological metagenomes</taxon>
    </lineage>
</organism>
<accession>X1IW36</accession>
<comment type="caution">
    <text evidence="1">The sequence shown here is derived from an EMBL/GenBank/DDBJ whole genome shotgun (WGS) entry which is preliminary data.</text>
</comment>
<name>X1IW36_9ZZZZ</name>
<evidence type="ECO:0000313" key="1">
    <source>
        <dbReference type="EMBL" id="GAH85932.1"/>
    </source>
</evidence>
<proteinExistence type="predicted"/>
<gene>
    <name evidence="1" type="ORF">S03H2_67080</name>
</gene>
<feature type="non-terminal residue" evidence="1">
    <location>
        <position position="1"/>
    </location>
</feature>
<dbReference type="AlphaFoldDB" id="X1IW36"/>
<protein>
    <submittedName>
        <fullName evidence="1">Uncharacterized protein</fullName>
    </submittedName>
</protein>
<reference evidence="1" key="1">
    <citation type="journal article" date="2014" name="Front. Microbiol.">
        <title>High frequency of phylogenetically diverse reductive dehalogenase-homologous genes in deep subseafloor sedimentary metagenomes.</title>
        <authorList>
            <person name="Kawai M."/>
            <person name="Futagami T."/>
            <person name="Toyoda A."/>
            <person name="Takaki Y."/>
            <person name="Nishi S."/>
            <person name="Hori S."/>
            <person name="Arai W."/>
            <person name="Tsubouchi T."/>
            <person name="Morono Y."/>
            <person name="Uchiyama I."/>
            <person name="Ito T."/>
            <person name="Fujiyama A."/>
            <person name="Inagaki F."/>
            <person name="Takami H."/>
        </authorList>
    </citation>
    <scope>NUCLEOTIDE SEQUENCE</scope>
    <source>
        <strain evidence="1">Expedition CK06-06</strain>
    </source>
</reference>
<sequence>KYNAYKNTPEEQEFASKIRDKLCELLEEENLKLWD</sequence>